<dbReference type="PROSITE" id="PS51257">
    <property type="entry name" value="PROKAR_LIPOPROTEIN"/>
    <property type="match status" value="1"/>
</dbReference>
<dbReference type="Gene3D" id="2.160.20.10">
    <property type="entry name" value="Single-stranded right-handed beta-helix, Pectin lyase-like"/>
    <property type="match status" value="1"/>
</dbReference>
<sequence>MKTVAMVARALLLVTVVASCAVTKVSGEPSPVSRTIYIGASGLRTVQQAVNVVPANNTAWVRNHVAAGVYREKVSIVNKPYVLPEGEGRERTIIECGGGASLGLRGAIAPLP</sequence>
<dbReference type="InterPro" id="IPR011050">
    <property type="entry name" value="Pectin_lyase_fold/virulence"/>
</dbReference>
<dbReference type="GO" id="GO:0030599">
    <property type="term" value="F:pectinesterase activity"/>
    <property type="evidence" value="ECO:0007669"/>
    <property type="project" value="TreeGrafter"/>
</dbReference>
<dbReference type="GO" id="GO:0045490">
    <property type="term" value="P:pectin catabolic process"/>
    <property type="evidence" value="ECO:0007669"/>
    <property type="project" value="UniProtKB-UniPathway"/>
</dbReference>
<organism evidence="1">
    <name type="scientific">Aegilops tauschii</name>
    <name type="common">Tausch's goatgrass</name>
    <name type="synonym">Aegilops squarrosa</name>
    <dbReference type="NCBI Taxonomy" id="37682"/>
    <lineage>
        <taxon>Eukaryota</taxon>
        <taxon>Viridiplantae</taxon>
        <taxon>Streptophyta</taxon>
        <taxon>Embryophyta</taxon>
        <taxon>Tracheophyta</taxon>
        <taxon>Spermatophyta</taxon>
        <taxon>Magnoliopsida</taxon>
        <taxon>Liliopsida</taxon>
        <taxon>Poales</taxon>
        <taxon>Poaceae</taxon>
        <taxon>BOP clade</taxon>
        <taxon>Pooideae</taxon>
        <taxon>Triticodae</taxon>
        <taxon>Triticeae</taxon>
        <taxon>Triticinae</taxon>
        <taxon>Aegilops</taxon>
    </lineage>
</organism>
<protein>
    <submittedName>
        <fullName evidence="1">Pectinesterase</fullName>
    </submittedName>
</protein>
<dbReference type="AlphaFoldDB" id="M8D6B9"/>
<dbReference type="InterPro" id="IPR012334">
    <property type="entry name" value="Pectin_lyas_fold"/>
</dbReference>
<evidence type="ECO:0000313" key="1">
    <source>
        <dbReference type="EnsemblPlants" id="EMT31961"/>
    </source>
</evidence>
<dbReference type="SUPFAM" id="SSF51126">
    <property type="entry name" value="Pectin lyase-like"/>
    <property type="match status" value="1"/>
</dbReference>
<dbReference type="UniPathway" id="UPA00545">
    <property type="reaction ID" value="UER00823"/>
</dbReference>
<accession>M8D6B9</accession>
<dbReference type="PANTHER" id="PTHR31321">
    <property type="entry name" value="ACYL-COA THIOESTER HYDROLASE YBHC-RELATED"/>
    <property type="match status" value="1"/>
</dbReference>
<reference evidence="1" key="1">
    <citation type="submission" date="2015-06" db="UniProtKB">
        <authorList>
            <consortium name="EnsemblPlants"/>
        </authorList>
    </citation>
    <scope>IDENTIFICATION</scope>
</reference>
<dbReference type="EnsemblPlants" id="EMT31961">
    <property type="protein sequence ID" value="EMT31961"/>
    <property type="gene ID" value="F775_04886"/>
</dbReference>
<name>M8D6B9_AEGTA</name>
<dbReference type="PANTHER" id="PTHR31321:SF134">
    <property type="entry name" value="PECTINESTERASE"/>
    <property type="match status" value="1"/>
</dbReference>
<proteinExistence type="predicted"/>